<accession>A0A8S4Q4H6</accession>
<dbReference type="Proteomes" id="UP000749559">
    <property type="component" value="Unassembled WGS sequence"/>
</dbReference>
<reference evidence="1" key="1">
    <citation type="submission" date="2022-03" db="EMBL/GenBank/DDBJ databases">
        <authorList>
            <person name="Martin C."/>
        </authorList>
    </citation>
    <scope>NUCLEOTIDE SEQUENCE</scope>
</reference>
<evidence type="ECO:0000313" key="2">
    <source>
        <dbReference type="Proteomes" id="UP000749559"/>
    </source>
</evidence>
<proteinExistence type="predicted"/>
<gene>
    <name evidence="1" type="ORF">OFUS_LOCUS24641</name>
</gene>
<protein>
    <submittedName>
        <fullName evidence="1">Uncharacterized protein</fullName>
    </submittedName>
</protein>
<feature type="non-terminal residue" evidence="1">
    <location>
        <position position="1"/>
    </location>
</feature>
<comment type="caution">
    <text evidence="1">The sequence shown here is derived from an EMBL/GenBank/DDBJ whole genome shotgun (WGS) entry which is preliminary data.</text>
</comment>
<feature type="non-terminal residue" evidence="1">
    <location>
        <position position="141"/>
    </location>
</feature>
<sequence length="141" mass="15840">DKNFCMHLKLSGITDSAFNGIYENRNISVQHRPSYAHTIVPGKYLYYSTTGVIWVVDNDFDDMDGYFAHSPADSGLDPISTHPWKQSLATWKGQYSATLICLDGSTCRRIQLSGMEVSTMNGIYENNNKIIANMPSYTKQS</sequence>
<organism evidence="1 2">
    <name type="scientific">Owenia fusiformis</name>
    <name type="common">Polychaete worm</name>
    <dbReference type="NCBI Taxonomy" id="6347"/>
    <lineage>
        <taxon>Eukaryota</taxon>
        <taxon>Metazoa</taxon>
        <taxon>Spiralia</taxon>
        <taxon>Lophotrochozoa</taxon>
        <taxon>Annelida</taxon>
        <taxon>Polychaeta</taxon>
        <taxon>Sedentaria</taxon>
        <taxon>Canalipalpata</taxon>
        <taxon>Sabellida</taxon>
        <taxon>Oweniida</taxon>
        <taxon>Oweniidae</taxon>
        <taxon>Owenia</taxon>
    </lineage>
</organism>
<evidence type="ECO:0000313" key="1">
    <source>
        <dbReference type="EMBL" id="CAH1800800.1"/>
    </source>
</evidence>
<dbReference type="EMBL" id="CAIIXF020000012">
    <property type="protein sequence ID" value="CAH1800800.1"/>
    <property type="molecule type" value="Genomic_DNA"/>
</dbReference>
<dbReference type="AlphaFoldDB" id="A0A8S4Q4H6"/>
<keyword evidence="2" id="KW-1185">Reference proteome</keyword>
<name>A0A8S4Q4H6_OWEFU</name>